<organism evidence="2 3">
    <name type="scientific">Dreissena polymorpha</name>
    <name type="common">Zebra mussel</name>
    <name type="synonym">Mytilus polymorpha</name>
    <dbReference type="NCBI Taxonomy" id="45954"/>
    <lineage>
        <taxon>Eukaryota</taxon>
        <taxon>Metazoa</taxon>
        <taxon>Spiralia</taxon>
        <taxon>Lophotrochozoa</taxon>
        <taxon>Mollusca</taxon>
        <taxon>Bivalvia</taxon>
        <taxon>Autobranchia</taxon>
        <taxon>Heteroconchia</taxon>
        <taxon>Euheterodonta</taxon>
        <taxon>Imparidentia</taxon>
        <taxon>Neoheterodontei</taxon>
        <taxon>Myida</taxon>
        <taxon>Dreissenoidea</taxon>
        <taxon>Dreissenidae</taxon>
        <taxon>Dreissena</taxon>
    </lineage>
</organism>
<dbReference type="GO" id="GO:0042393">
    <property type="term" value="F:histone binding"/>
    <property type="evidence" value="ECO:0007669"/>
    <property type="project" value="TreeGrafter"/>
</dbReference>
<evidence type="ECO:0000256" key="1">
    <source>
        <dbReference type="SAM" id="MobiDB-lite"/>
    </source>
</evidence>
<dbReference type="EMBL" id="JAIWYP010000006">
    <property type="protein sequence ID" value="KAH3810357.1"/>
    <property type="molecule type" value="Genomic_DNA"/>
</dbReference>
<feature type="region of interest" description="Disordered" evidence="1">
    <location>
        <begin position="1550"/>
        <end position="1617"/>
    </location>
</feature>
<name>A0A9D4G523_DREPO</name>
<dbReference type="GO" id="GO:0045892">
    <property type="term" value="P:negative regulation of DNA-templated transcription"/>
    <property type="evidence" value="ECO:0007669"/>
    <property type="project" value="TreeGrafter"/>
</dbReference>
<feature type="compositionally biased region" description="Low complexity" evidence="1">
    <location>
        <begin position="1588"/>
        <end position="1600"/>
    </location>
</feature>
<accession>A0A9D4G523</accession>
<evidence type="ECO:0000313" key="2">
    <source>
        <dbReference type="EMBL" id="KAH3810357.1"/>
    </source>
</evidence>
<dbReference type="GO" id="GO:0031213">
    <property type="term" value="C:RSF complex"/>
    <property type="evidence" value="ECO:0007669"/>
    <property type="project" value="InterPro"/>
</dbReference>
<evidence type="ECO:0000313" key="3">
    <source>
        <dbReference type="Proteomes" id="UP000828390"/>
    </source>
</evidence>
<proteinExistence type="predicted"/>
<sequence length="1617" mass="178888">MSAMDKHSAEDPKFAVICSFLDNFQHLITDNSDTVTIDDIQQFLDATEFEQTSPVVKLHLKLLRGIGFSPTSKPSCTQFSKDMIKFIEDFPERDDKLLGDLEYNYTLLPAEVKIRILKNLLEDQFQFNDSFNEKVNNDLEKRGDIRHTPAGRDKLGRTYWFMLESTGSMLLYRQLLNELTGEETWALVCRDIEGLESLIDSLQSDEVALENADPMLPSNTTPVMSSVVNMATETGSRQKMAGLGFQPMCSPLFFKAPPLRDIHEILEDERLYGLKHCSVHLKKIHSNNEQHRRKLSSFDEYGSNRSKGKPSCADVKEIKSDTCISDFTKSSGMKYDDIVKHKCPDLKPGLKDMKPVPENSSTNNDHNYCGKPVSDLVVKVCALSNIANDDVKVKVGTNKNVKACIPSKHSVTDESVKGSVVTMLEDIKKVTDEINFATDKSGKEVTTKIFIDNNSTVNEANMAITDVHIDKNKRCSAGKTDKIDKNVNGQLKACTDKIDISDDEQLKACTDKIDISDDEQLKACTDKIDISDDEQLKACTDKIDISDDEQLKACTDKIDISDDEQLKACIDKIDKSDNGQLKACTDKIDKSVNEQFKACRDKIDDNEKLKADAKIDKSDNEQLKACTAKIDKSDNEQLKACRDKIDISDDEQFKACTDKIDKSDNEQLKVCTDKIDKSVNEQLKACTNKIDNNEKLKADTKIDKSDNEHLKDDTNSAGSNKTTSVAPDDWFCNTCYKVKVRKDLKDCSTTDACYPCAAKIIADNRNKYPYIGIGPISVKKKKSKCAYCIGIKKYQTHNVVFPSVKTSEKLSTSLVCKCGEKSMTVNSVSHIMSTSSSATDNHVPILSNPGTSIPIFSNIGNSIPILRNMQNPTPILSSMLNSVPIHSNMQNSFPNFCSMGNSSEGSPSLLISDVCTTTWSDAETKCSPCEDDKFSVTSTTPLATVNKKLEKSADSELPDLYERNLSYAVKTEGNIQTGVVMESSSEALISETASKAEQIAAPMDTLVPEEIKWYQHSGMNTSDNIPMPILHQFFERLGKQKRSIGHMPSKIISDHEDKSKTLLESSTKNIAKLALKSIGSKTVAPPHNFHAKNNRHKICSYKEVGKLKKNHDSIDNSNDKKTEKDVEYIVVDGEHIRIEKVSDESDSESDGPTIKTIRNSEEFTGDSDIAEIKDLCKSYSAKANKIDTTDFNVSGCFNEIPIQILAVENCSSVKGMANKTAHDSSKVQFQHQIIDLTEGFTCDTNHATTKHNSNSSIQPKISPADLKSIAKCSVQSKQALRGKLKMTAMPNTLGLSLGTASCSQFSEITIPQHVVEKRKDVKNRLVFVPSLSGKQFVYKLKTSATSSTTVILSSSSSLTPAISFSSSTPTVSSTSSTSIPFISSSFSSLTPVNKFQVKISSAVPRSTADMTVLNVGEKPEMCYMNKTLLHSAPKYRKTPVKALTSIQESIKDKLKEKISSPKNGLTLRVGKNDGKLLTLSSIKENIKDKQKRKISSPRNASILYAGSDGRYYVQSTGEVFDHPSLTQSIHHKAGLSFFVHESAIAIKKKSIDKSKPVQNVAHTPKCKVPARKRKKGGMKIHYEDTESSDSSFSSEISDSLSSEDEDDLDKDDTDSAM</sequence>
<comment type="caution">
    <text evidence="2">The sequence shown here is derived from an EMBL/GenBank/DDBJ whole genome shotgun (WGS) entry which is preliminary data.</text>
</comment>
<feature type="non-terminal residue" evidence="2">
    <location>
        <position position="1617"/>
    </location>
</feature>
<dbReference type="InterPro" id="IPR028938">
    <property type="entry name" value="Rsf1-like"/>
</dbReference>
<dbReference type="PANTHER" id="PTHR14296">
    <property type="entry name" value="REMODELING AND SPACING FACTOR 1"/>
    <property type="match status" value="1"/>
</dbReference>
<reference evidence="2" key="1">
    <citation type="journal article" date="2019" name="bioRxiv">
        <title>The Genome of the Zebra Mussel, Dreissena polymorpha: A Resource for Invasive Species Research.</title>
        <authorList>
            <person name="McCartney M.A."/>
            <person name="Auch B."/>
            <person name="Kono T."/>
            <person name="Mallez S."/>
            <person name="Zhang Y."/>
            <person name="Obille A."/>
            <person name="Becker A."/>
            <person name="Abrahante J.E."/>
            <person name="Garbe J."/>
            <person name="Badalamenti J.P."/>
            <person name="Herman A."/>
            <person name="Mangelson H."/>
            <person name="Liachko I."/>
            <person name="Sullivan S."/>
            <person name="Sone E.D."/>
            <person name="Koren S."/>
            <person name="Silverstein K.A.T."/>
            <person name="Beckman K.B."/>
            <person name="Gohl D.M."/>
        </authorList>
    </citation>
    <scope>NUCLEOTIDE SEQUENCE</scope>
    <source>
        <strain evidence="2">Duluth1</strain>
        <tissue evidence="2">Whole animal</tissue>
    </source>
</reference>
<dbReference type="Proteomes" id="UP000828390">
    <property type="component" value="Unassembled WGS sequence"/>
</dbReference>
<feature type="compositionally biased region" description="Basic residues" evidence="1">
    <location>
        <begin position="1564"/>
        <end position="1578"/>
    </location>
</feature>
<reference evidence="2" key="2">
    <citation type="submission" date="2020-11" db="EMBL/GenBank/DDBJ databases">
        <authorList>
            <person name="McCartney M.A."/>
            <person name="Auch B."/>
            <person name="Kono T."/>
            <person name="Mallez S."/>
            <person name="Becker A."/>
            <person name="Gohl D.M."/>
            <person name="Silverstein K.A.T."/>
            <person name="Koren S."/>
            <person name="Bechman K.B."/>
            <person name="Herman A."/>
            <person name="Abrahante J.E."/>
            <person name="Garbe J."/>
        </authorList>
    </citation>
    <scope>NUCLEOTIDE SEQUENCE</scope>
    <source>
        <strain evidence="2">Duluth1</strain>
        <tissue evidence="2">Whole animal</tissue>
    </source>
</reference>
<keyword evidence="3" id="KW-1185">Reference proteome</keyword>
<feature type="compositionally biased region" description="Acidic residues" evidence="1">
    <location>
        <begin position="1601"/>
        <end position="1617"/>
    </location>
</feature>
<dbReference type="PANTHER" id="PTHR14296:SF16">
    <property type="entry name" value="REMODELING AND SPACING FACTOR 1"/>
    <property type="match status" value="1"/>
</dbReference>
<gene>
    <name evidence="2" type="ORF">DPMN_138748</name>
</gene>
<protein>
    <submittedName>
        <fullName evidence="2">Uncharacterized protein</fullName>
    </submittedName>
</protein>